<keyword evidence="2" id="KW-1185">Reference proteome</keyword>
<proteinExistence type="predicted"/>
<dbReference type="Proteomes" id="UP000018144">
    <property type="component" value="Unassembled WGS sequence"/>
</dbReference>
<evidence type="ECO:0000313" key="2">
    <source>
        <dbReference type="Proteomes" id="UP000018144"/>
    </source>
</evidence>
<accession>U4L910</accession>
<dbReference type="EMBL" id="HF935502">
    <property type="protein sequence ID" value="CCX10011.1"/>
    <property type="molecule type" value="Genomic_DNA"/>
</dbReference>
<evidence type="ECO:0000313" key="1">
    <source>
        <dbReference type="EMBL" id="CCX10011.1"/>
    </source>
</evidence>
<gene>
    <name evidence="1" type="ORF">PCON_09604</name>
</gene>
<reference evidence="1 2" key="1">
    <citation type="journal article" date="2013" name="PLoS Genet.">
        <title>The genome and development-dependent transcriptomes of Pyronema confluens: a window into fungal evolution.</title>
        <authorList>
            <person name="Traeger S."/>
            <person name="Altegoer F."/>
            <person name="Freitag M."/>
            <person name="Gabaldon T."/>
            <person name="Kempken F."/>
            <person name="Kumar A."/>
            <person name="Marcet-Houben M."/>
            <person name="Poggeler S."/>
            <person name="Stajich J.E."/>
            <person name="Nowrousian M."/>
        </authorList>
    </citation>
    <scope>NUCLEOTIDE SEQUENCE [LARGE SCALE GENOMIC DNA]</scope>
    <source>
        <strain evidence="2">CBS 100304</strain>
        <tissue evidence="1">Vegetative mycelium</tissue>
    </source>
</reference>
<protein>
    <submittedName>
        <fullName evidence="1">Uncharacterized protein</fullName>
    </submittedName>
</protein>
<dbReference type="AlphaFoldDB" id="U4L910"/>
<sequence>MQQCIDTPQGPTTRHNQRLLSCLFSTSNCIRSINGPLSLPHSLSCLDSEDTPNQFPHLYGADEGKRSRVNPFDIQTFRKFIWDKGLMSSSDEDVFSELLGELNIDPTDGTIVRKAKDAAPTSDRSIRLRKDLQLTLSASLFSFRFRITKHQSMSS</sequence>
<name>U4L910_PYROM</name>
<organism evidence="1 2">
    <name type="scientific">Pyronema omphalodes (strain CBS 100304)</name>
    <name type="common">Pyronema confluens</name>
    <dbReference type="NCBI Taxonomy" id="1076935"/>
    <lineage>
        <taxon>Eukaryota</taxon>
        <taxon>Fungi</taxon>
        <taxon>Dikarya</taxon>
        <taxon>Ascomycota</taxon>
        <taxon>Pezizomycotina</taxon>
        <taxon>Pezizomycetes</taxon>
        <taxon>Pezizales</taxon>
        <taxon>Pyronemataceae</taxon>
        <taxon>Pyronema</taxon>
    </lineage>
</organism>